<dbReference type="AlphaFoldDB" id="A0AAF6BKW3"/>
<reference evidence="2" key="1">
    <citation type="journal article" date="2020" name="Curr. Biol.">
        <title>Chromatin organization in early land plants reveals an ancestral association between H3K27me3, transposons, and constitutive heterochromatin.</title>
        <authorList>
            <person name="Montgomery S.A."/>
            <person name="Tanizawa Y."/>
            <person name="Galik B."/>
            <person name="Wang N."/>
            <person name="Ito T."/>
            <person name="Mochizuki T."/>
            <person name="Akimcheva S."/>
            <person name="Bowman J.L."/>
            <person name="Cognat V."/>
            <person name="Marechal-Drouard L."/>
            <person name="Ekker H."/>
            <person name="Hong S.F."/>
            <person name="Kohchi T."/>
            <person name="Lin S.S."/>
            <person name="Liu L.D."/>
            <person name="Nakamura Y."/>
            <person name="Valeeva L.R."/>
            <person name="Shakirov E.V."/>
            <person name="Shippen D.E."/>
            <person name="Wei W.L."/>
            <person name="Yagura M."/>
            <person name="Yamaoka S."/>
            <person name="Yamato K.T."/>
            <person name="Liu C."/>
            <person name="Berger F."/>
        </authorList>
    </citation>
    <scope>NUCLEOTIDE SEQUENCE [LARGE SCALE GENOMIC DNA]</scope>
    <source>
        <strain evidence="2">Tak-1</strain>
    </source>
</reference>
<gene>
    <name evidence="1" type="ORF">Mp_5g21750</name>
</gene>
<dbReference type="Proteomes" id="UP001162541">
    <property type="component" value="Chromosome 5"/>
</dbReference>
<sequence>MLLLCSSIQRDRRRESLTGLNATAAAKLQAAVIAALVPELLHFQGPLMSLTLTYRAPISISRLCGSRICFSSRRESRSSRSARLLARRCSWCAHVCQLYLVPSLDLILSSHVMSVGYGVSSDTQGDTI</sequence>
<organism evidence="1 2">
    <name type="scientific">Marchantia polymorpha subsp. ruderalis</name>
    <dbReference type="NCBI Taxonomy" id="1480154"/>
    <lineage>
        <taxon>Eukaryota</taxon>
        <taxon>Viridiplantae</taxon>
        <taxon>Streptophyta</taxon>
        <taxon>Embryophyta</taxon>
        <taxon>Marchantiophyta</taxon>
        <taxon>Marchantiopsida</taxon>
        <taxon>Marchantiidae</taxon>
        <taxon>Marchantiales</taxon>
        <taxon>Marchantiaceae</taxon>
        <taxon>Marchantia</taxon>
    </lineage>
</organism>
<proteinExistence type="predicted"/>
<evidence type="ECO:0000313" key="2">
    <source>
        <dbReference type="Proteomes" id="UP001162541"/>
    </source>
</evidence>
<name>A0AAF6BKW3_MARPO</name>
<protein>
    <submittedName>
        <fullName evidence="1">Uncharacterized protein</fullName>
    </submittedName>
</protein>
<accession>A0AAF6BKW3</accession>
<evidence type="ECO:0000313" key="1">
    <source>
        <dbReference type="EMBL" id="BBN12647.1"/>
    </source>
</evidence>
<dbReference type="EMBL" id="AP019870">
    <property type="protein sequence ID" value="BBN12647.1"/>
    <property type="molecule type" value="Genomic_DNA"/>
</dbReference>